<evidence type="ECO:0000313" key="7">
    <source>
        <dbReference type="Proteomes" id="UP000499080"/>
    </source>
</evidence>
<dbReference type="PROSITE" id="PS00284">
    <property type="entry name" value="SERPIN"/>
    <property type="match status" value="1"/>
</dbReference>
<dbReference type="InterPro" id="IPR023796">
    <property type="entry name" value="Serpin_dom"/>
</dbReference>
<dbReference type="GO" id="GO:0005615">
    <property type="term" value="C:extracellular space"/>
    <property type="evidence" value="ECO:0007669"/>
    <property type="project" value="InterPro"/>
</dbReference>
<dbReference type="InterPro" id="IPR042178">
    <property type="entry name" value="Serpin_sf_1"/>
</dbReference>
<name>A0A4Y2E8K1_ARAVE</name>
<dbReference type="Gene3D" id="2.30.39.10">
    <property type="entry name" value="Alpha-1-antitrypsin, domain 1"/>
    <property type="match status" value="1"/>
</dbReference>
<dbReference type="Gene3D" id="3.30.497.10">
    <property type="entry name" value="Antithrombin, subunit I, domain 2"/>
    <property type="match status" value="1"/>
</dbReference>
<comment type="caution">
    <text evidence="6">The sequence shown here is derived from an EMBL/GenBank/DDBJ whole genome shotgun (WGS) entry which is preliminary data.</text>
</comment>
<keyword evidence="7" id="KW-1185">Reference proteome</keyword>
<dbReference type="PANTHER" id="PTHR11461:SF211">
    <property type="entry name" value="GH10112P-RELATED"/>
    <property type="match status" value="1"/>
</dbReference>
<evidence type="ECO:0000259" key="5">
    <source>
        <dbReference type="SMART" id="SM00093"/>
    </source>
</evidence>
<dbReference type="InterPro" id="IPR042185">
    <property type="entry name" value="Serpin_sf_2"/>
</dbReference>
<dbReference type="OrthoDB" id="47207at2759"/>
<proteinExistence type="inferred from homology"/>
<dbReference type="InterPro" id="IPR023795">
    <property type="entry name" value="Serpin_CS"/>
</dbReference>
<dbReference type="CDD" id="cd19577">
    <property type="entry name" value="serpinJ_IRS-2-like"/>
    <property type="match status" value="1"/>
</dbReference>
<protein>
    <submittedName>
        <fullName evidence="6">Putative serpin-like protein TK1782</fullName>
    </submittedName>
</protein>
<dbReference type="SMART" id="SM00093">
    <property type="entry name" value="SERPIN"/>
    <property type="match status" value="1"/>
</dbReference>
<dbReference type="InterPro" id="IPR036186">
    <property type="entry name" value="Serpin_sf"/>
</dbReference>
<sequence>MNAGSISGSEEFGVLPQSTTKPHKRRHVEYCCILFIRTDYFDFEELLVSFSVGRTLISNQRDIFGIKMASKTKYNLNRKKVTSQATIKQVECAVAEASNNFGIHLYYLLAKENTNVFFSPFSISTALAMLFCGAQKETAKEMREVLGYEAVNIKDEELKSCFQKLLDALDSNQESYTLNCANAVLSNKEFSVKEEYKSLLEHFFNAFFKEVDFVNESDEAVKLVNEWFNKKTNNMIPNILDSLDPSTVLIILNAVYFKGYWSYPFEEDDTNPQDFYNKGDKNNCRQVDMMHIRDIFLYTKKESYKALELPYEGGNISMLILLPNSKDGLSELESSLSSTFIQDLEQSMSETKVEVALPKFKLEYSTSLKEKFQSLGLSRVFNNGAHLNAINDSDELFLSEVNHTAILVVNEEGSEAVAFTGMKVSGSRAPMEQAKFIVDHSFMFVIYNVANNLILFMGRVDNFK</sequence>
<gene>
    <name evidence="6" type="primary">TK1782_1</name>
    <name evidence="6" type="ORF">AVEN_62250_1</name>
</gene>
<keyword evidence="3" id="KW-0722">Serine protease inhibitor</keyword>
<dbReference type="Proteomes" id="UP000499080">
    <property type="component" value="Unassembled WGS sequence"/>
</dbReference>
<evidence type="ECO:0000256" key="1">
    <source>
        <dbReference type="ARBA" id="ARBA00009500"/>
    </source>
</evidence>
<dbReference type="FunFam" id="3.30.497.10:FF:000001">
    <property type="entry name" value="Serine protease inhibitor"/>
    <property type="match status" value="1"/>
</dbReference>
<dbReference type="AlphaFoldDB" id="A0A4Y2E8K1"/>
<dbReference type="SUPFAM" id="SSF56574">
    <property type="entry name" value="Serpins"/>
    <property type="match status" value="1"/>
</dbReference>
<dbReference type="InterPro" id="IPR000215">
    <property type="entry name" value="Serpin_fam"/>
</dbReference>
<comment type="similarity">
    <text evidence="1 4">Belongs to the serpin family.</text>
</comment>
<dbReference type="Pfam" id="PF00079">
    <property type="entry name" value="Serpin"/>
    <property type="match status" value="1"/>
</dbReference>
<accession>A0A4Y2E8K1</accession>
<evidence type="ECO:0000256" key="3">
    <source>
        <dbReference type="ARBA" id="ARBA00022900"/>
    </source>
</evidence>
<evidence type="ECO:0000256" key="4">
    <source>
        <dbReference type="RuleBase" id="RU000411"/>
    </source>
</evidence>
<dbReference type="EMBL" id="BGPR01000539">
    <property type="protein sequence ID" value="GBM25493.1"/>
    <property type="molecule type" value="Genomic_DNA"/>
</dbReference>
<reference evidence="6 7" key="1">
    <citation type="journal article" date="2019" name="Sci. Rep.">
        <title>Orb-weaving spider Araneus ventricosus genome elucidates the spidroin gene catalogue.</title>
        <authorList>
            <person name="Kono N."/>
            <person name="Nakamura H."/>
            <person name="Ohtoshi R."/>
            <person name="Moran D.A.P."/>
            <person name="Shinohara A."/>
            <person name="Yoshida Y."/>
            <person name="Fujiwara M."/>
            <person name="Mori M."/>
            <person name="Tomita M."/>
            <person name="Arakawa K."/>
        </authorList>
    </citation>
    <scope>NUCLEOTIDE SEQUENCE [LARGE SCALE GENOMIC DNA]</scope>
</reference>
<keyword evidence="2" id="KW-0646">Protease inhibitor</keyword>
<evidence type="ECO:0000313" key="6">
    <source>
        <dbReference type="EMBL" id="GBM25493.1"/>
    </source>
</evidence>
<organism evidence="6 7">
    <name type="scientific">Araneus ventricosus</name>
    <name type="common">Orbweaver spider</name>
    <name type="synonym">Epeira ventricosa</name>
    <dbReference type="NCBI Taxonomy" id="182803"/>
    <lineage>
        <taxon>Eukaryota</taxon>
        <taxon>Metazoa</taxon>
        <taxon>Ecdysozoa</taxon>
        <taxon>Arthropoda</taxon>
        <taxon>Chelicerata</taxon>
        <taxon>Arachnida</taxon>
        <taxon>Araneae</taxon>
        <taxon>Araneomorphae</taxon>
        <taxon>Entelegynae</taxon>
        <taxon>Araneoidea</taxon>
        <taxon>Araneidae</taxon>
        <taxon>Araneus</taxon>
    </lineage>
</organism>
<dbReference type="PANTHER" id="PTHR11461">
    <property type="entry name" value="SERINE PROTEASE INHIBITOR, SERPIN"/>
    <property type="match status" value="1"/>
</dbReference>
<dbReference type="GO" id="GO:0004867">
    <property type="term" value="F:serine-type endopeptidase inhibitor activity"/>
    <property type="evidence" value="ECO:0007669"/>
    <property type="project" value="UniProtKB-KW"/>
</dbReference>
<feature type="domain" description="Serpin" evidence="5">
    <location>
        <begin position="103"/>
        <end position="463"/>
    </location>
</feature>
<evidence type="ECO:0000256" key="2">
    <source>
        <dbReference type="ARBA" id="ARBA00022690"/>
    </source>
</evidence>